<sequence length="248" mass="25709">MATIAKSGIWVLVVVVGLMVSPSESQTCSSLNITNNIFSKCNALPYLSASLHWTYNASNSTLSIAFSAKPPQADGWVAWAINPNSLKMLGSQALLAYKSNGGPPTVKQYNISAYNLSTVGNKLSYEVSDVSSLESGGIITIFAKWKLPDKTEKINQVWQVGPVMQGLPGIHPTKGDNVLSLESLQLAGSGGSNSPTASPAPGPGSSTPGSLSPAPSNGSTPSSTSRITVGFNMGLLFSFVSVASLMGL</sequence>
<evidence type="ECO:0000256" key="5">
    <source>
        <dbReference type="ARBA" id="ARBA00023136"/>
    </source>
</evidence>
<feature type="region of interest" description="Disordered" evidence="6">
    <location>
        <begin position="187"/>
        <end position="223"/>
    </location>
</feature>
<keyword evidence="3 7" id="KW-0732">Signal</keyword>
<dbReference type="EMBL" id="JAXUIC010000009">
    <property type="protein sequence ID" value="KAK4573627.1"/>
    <property type="molecule type" value="Genomic_DNA"/>
</dbReference>
<keyword evidence="10" id="KW-1185">Reference proteome</keyword>
<accession>A0AAN7EKM3</accession>
<dbReference type="InterPro" id="IPR005018">
    <property type="entry name" value="DOMON_domain"/>
</dbReference>
<feature type="chain" id="PRO_5043048912" description="DOMON domain-containing protein" evidence="7">
    <location>
        <begin position="26"/>
        <end position="248"/>
    </location>
</feature>
<gene>
    <name evidence="9" type="ORF">RGQ29_031542</name>
</gene>
<dbReference type="GO" id="GO:0016020">
    <property type="term" value="C:membrane"/>
    <property type="evidence" value="ECO:0007669"/>
    <property type="project" value="UniProtKB-SubCell"/>
</dbReference>
<evidence type="ECO:0000256" key="2">
    <source>
        <dbReference type="ARBA" id="ARBA00022448"/>
    </source>
</evidence>
<keyword evidence="5" id="KW-0472">Membrane</keyword>
<dbReference type="CDD" id="cd09629">
    <property type="entry name" value="DOMON_CIL1_like"/>
    <property type="match status" value="1"/>
</dbReference>
<dbReference type="PROSITE" id="PS50836">
    <property type="entry name" value="DOMON"/>
    <property type="match status" value="1"/>
</dbReference>
<feature type="compositionally biased region" description="Low complexity" evidence="6">
    <location>
        <begin position="192"/>
        <end position="216"/>
    </location>
</feature>
<feature type="domain" description="DOMON" evidence="8">
    <location>
        <begin position="47"/>
        <end position="161"/>
    </location>
</feature>
<evidence type="ECO:0000256" key="6">
    <source>
        <dbReference type="SAM" id="MobiDB-lite"/>
    </source>
</evidence>
<comment type="caution">
    <text evidence="9">The sequence shown here is derived from an EMBL/GenBank/DDBJ whole genome shotgun (WGS) entry which is preliminary data.</text>
</comment>
<dbReference type="Pfam" id="PF04526">
    <property type="entry name" value="DUF568"/>
    <property type="match status" value="1"/>
</dbReference>
<keyword evidence="4" id="KW-0249">Electron transport</keyword>
<dbReference type="PANTHER" id="PTHR23130:SF157">
    <property type="entry name" value="AUXIN-INDUCED IN ROOT CULTURES PROTEIN 12"/>
    <property type="match status" value="1"/>
</dbReference>
<feature type="signal peptide" evidence="7">
    <location>
        <begin position="1"/>
        <end position="25"/>
    </location>
</feature>
<evidence type="ECO:0000256" key="1">
    <source>
        <dbReference type="ARBA" id="ARBA00004370"/>
    </source>
</evidence>
<evidence type="ECO:0000256" key="3">
    <source>
        <dbReference type="ARBA" id="ARBA00022729"/>
    </source>
</evidence>
<reference evidence="9 10" key="1">
    <citation type="journal article" date="2023" name="G3 (Bethesda)">
        <title>A haplotype-resolved chromosome-scale genome for Quercus rubra L. provides insights into the genetics of adaptive traits for red oak species.</title>
        <authorList>
            <person name="Kapoor B."/>
            <person name="Jenkins J."/>
            <person name="Schmutz J."/>
            <person name="Zhebentyayeva T."/>
            <person name="Kuelheim C."/>
            <person name="Coggeshall M."/>
            <person name="Heim C."/>
            <person name="Lasky J.R."/>
            <person name="Leites L."/>
            <person name="Islam-Faridi N."/>
            <person name="Romero-Severson J."/>
            <person name="DeLeo V.L."/>
            <person name="Lucas S.M."/>
            <person name="Lazic D."/>
            <person name="Gailing O."/>
            <person name="Carlson J."/>
            <person name="Staton M."/>
        </authorList>
    </citation>
    <scope>NUCLEOTIDE SEQUENCE [LARGE SCALE GENOMIC DNA]</scope>
    <source>
        <strain evidence="9">Pseudo-F2</strain>
    </source>
</reference>
<evidence type="ECO:0000256" key="4">
    <source>
        <dbReference type="ARBA" id="ARBA00022982"/>
    </source>
</evidence>
<name>A0AAN7EKM3_QUERU</name>
<comment type="subcellular location">
    <subcellularLocation>
        <location evidence="1">Membrane</location>
    </subcellularLocation>
</comment>
<dbReference type="PANTHER" id="PTHR23130">
    <property type="entry name" value="CYTOCHROME B561 AND DOMON DOMAIN-CONTAINING PROTEIN"/>
    <property type="match status" value="1"/>
</dbReference>
<dbReference type="AlphaFoldDB" id="A0AAN7EKM3"/>
<proteinExistence type="predicted"/>
<keyword evidence="2" id="KW-0813">Transport</keyword>
<evidence type="ECO:0000313" key="9">
    <source>
        <dbReference type="EMBL" id="KAK4573627.1"/>
    </source>
</evidence>
<evidence type="ECO:0000259" key="8">
    <source>
        <dbReference type="PROSITE" id="PS50836"/>
    </source>
</evidence>
<evidence type="ECO:0000256" key="7">
    <source>
        <dbReference type="SAM" id="SignalP"/>
    </source>
</evidence>
<dbReference type="InterPro" id="IPR045265">
    <property type="entry name" value="AIR12_DOMON"/>
</dbReference>
<dbReference type="Proteomes" id="UP001324115">
    <property type="component" value="Unassembled WGS sequence"/>
</dbReference>
<evidence type="ECO:0000313" key="10">
    <source>
        <dbReference type="Proteomes" id="UP001324115"/>
    </source>
</evidence>
<organism evidence="9 10">
    <name type="scientific">Quercus rubra</name>
    <name type="common">Northern red oak</name>
    <name type="synonym">Quercus borealis</name>
    <dbReference type="NCBI Taxonomy" id="3512"/>
    <lineage>
        <taxon>Eukaryota</taxon>
        <taxon>Viridiplantae</taxon>
        <taxon>Streptophyta</taxon>
        <taxon>Embryophyta</taxon>
        <taxon>Tracheophyta</taxon>
        <taxon>Spermatophyta</taxon>
        <taxon>Magnoliopsida</taxon>
        <taxon>eudicotyledons</taxon>
        <taxon>Gunneridae</taxon>
        <taxon>Pentapetalae</taxon>
        <taxon>rosids</taxon>
        <taxon>fabids</taxon>
        <taxon>Fagales</taxon>
        <taxon>Fagaceae</taxon>
        <taxon>Quercus</taxon>
    </lineage>
</organism>
<protein>
    <recommendedName>
        <fullName evidence="8">DOMON domain-containing protein</fullName>
    </recommendedName>
</protein>